<dbReference type="InterPro" id="IPR036691">
    <property type="entry name" value="Endo/exonu/phosph_ase_sf"/>
</dbReference>
<comment type="caution">
    <text evidence="1">The sequence shown here is derived from an EMBL/GenBank/DDBJ whole genome shotgun (WGS) entry which is preliminary data.</text>
</comment>
<evidence type="ECO:0000313" key="1">
    <source>
        <dbReference type="EMBL" id="KAJ8877716.1"/>
    </source>
</evidence>
<dbReference type="Proteomes" id="UP001159363">
    <property type="component" value="Chromosome 7"/>
</dbReference>
<sequence>MGNTLKRTFCTKENFLRKVQISHGSGKRDSGWVNLIRDCGRRITHVSQARDTEDSLDVTLGNRKAPGLVTNWKVTEHSSSDHRLIIFEVGLPVGRQDHEQEMEWQPEYRFVHN</sequence>
<gene>
    <name evidence="1" type="ORF">PR048_022171</name>
</gene>
<name>A0ABQ9H0I1_9NEOP</name>
<dbReference type="SUPFAM" id="SSF56219">
    <property type="entry name" value="DNase I-like"/>
    <property type="match status" value="1"/>
</dbReference>
<proteinExistence type="predicted"/>
<keyword evidence="2" id="KW-1185">Reference proteome</keyword>
<dbReference type="Gene3D" id="3.60.10.10">
    <property type="entry name" value="Endonuclease/exonuclease/phosphatase"/>
    <property type="match status" value="1"/>
</dbReference>
<evidence type="ECO:0008006" key="3">
    <source>
        <dbReference type="Google" id="ProtNLM"/>
    </source>
</evidence>
<reference evidence="1 2" key="1">
    <citation type="submission" date="2023-02" db="EMBL/GenBank/DDBJ databases">
        <title>LHISI_Scaffold_Assembly.</title>
        <authorList>
            <person name="Stuart O.P."/>
            <person name="Cleave R."/>
            <person name="Magrath M.J.L."/>
            <person name="Mikheyev A.S."/>
        </authorList>
    </citation>
    <scope>NUCLEOTIDE SEQUENCE [LARGE SCALE GENOMIC DNA]</scope>
    <source>
        <strain evidence="1">Daus_M_001</strain>
        <tissue evidence="1">Leg muscle</tissue>
    </source>
</reference>
<accession>A0ABQ9H0I1</accession>
<organism evidence="1 2">
    <name type="scientific">Dryococelus australis</name>
    <dbReference type="NCBI Taxonomy" id="614101"/>
    <lineage>
        <taxon>Eukaryota</taxon>
        <taxon>Metazoa</taxon>
        <taxon>Ecdysozoa</taxon>
        <taxon>Arthropoda</taxon>
        <taxon>Hexapoda</taxon>
        <taxon>Insecta</taxon>
        <taxon>Pterygota</taxon>
        <taxon>Neoptera</taxon>
        <taxon>Polyneoptera</taxon>
        <taxon>Phasmatodea</taxon>
        <taxon>Verophasmatodea</taxon>
        <taxon>Anareolatae</taxon>
        <taxon>Phasmatidae</taxon>
        <taxon>Eurycanthinae</taxon>
        <taxon>Dryococelus</taxon>
    </lineage>
</organism>
<protein>
    <recommendedName>
        <fullName evidence="3">Endonuclease/exonuclease/phosphatase domain-containing protein</fullName>
    </recommendedName>
</protein>
<evidence type="ECO:0000313" key="2">
    <source>
        <dbReference type="Proteomes" id="UP001159363"/>
    </source>
</evidence>
<dbReference type="EMBL" id="JARBHB010000008">
    <property type="protein sequence ID" value="KAJ8877716.1"/>
    <property type="molecule type" value="Genomic_DNA"/>
</dbReference>